<dbReference type="InterPro" id="IPR023885">
    <property type="entry name" value="4Fe4S-binding_SPASM_dom"/>
</dbReference>
<accession>K6XWA1</accession>
<dbReference type="SUPFAM" id="SSF102114">
    <property type="entry name" value="Radical SAM enzymes"/>
    <property type="match status" value="1"/>
</dbReference>
<dbReference type="Pfam" id="PF04055">
    <property type="entry name" value="Radical_SAM"/>
    <property type="match status" value="1"/>
</dbReference>
<evidence type="ECO:0000259" key="6">
    <source>
        <dbReference type="Pfam" id="PF04055"/>
    </source>
</evidence>
<evidence type="ECO:0000256" key="5">
    <source>
        <dbReference type="ARBA" id="ARBA00023014"/>
    </source>
</evidence>
<reference evidence="8 9" key="1">
    <citation type="journal article" date="2017" name="Antonie Van Leeuwenhoek">
        <title>Rhizobium rhizosphaerae sp. nov., a novel species isolated from rice rhizosphere.</title>
        <authorList>
            <person name="Zhao J.J."/>
            <person name="Zhang J."/>
            <person name="Zhang R.J."/>
            <person name="Zhang C.W."/>
            <person name="Yin H.Q."/>
            <person name="Zhang X.X."/>
        </authorList>
    </citation>
    <scope>NUCLEOTIDE SEQUENCE [LARGE SCALE GENOMIC DNA]</scope>
    <source>
        <strain evidence="8 9">KMM 241</strain>
    </source>
</reference>
<keyword evidence="3" id="KW-0479">Metal-binding</keyword>
<proteinExistence type="predicted"/>
<dbReference type="EMBL" id="BAEP01000054">
    <property type="protein sequence ID" value="GAC24889.1"/>
    <property type="molecule type" value="Genomic_DNA"/>
</dbReference>
<comment type="cofactor">
    <cofactor evidence="1">
        <name>[4Fe-4S] cluster</name>
        <dbReference type="ChEBI" id="CHEBI:49883"/>
    </cofactor>
</comment>
<evidence type="ECO:0000313" key="9">
    <source>
        <dbReference type="Proteomes" id="UP000006263"/>
    </source>
</evidence>
<dbReference type="Gene3D" id="3.20.20.70">
    <property type="entry name" value="Aldolase class I"/>
    <property type="match status" value="1"/>
</dbReference>
<dbReference type="InterPro" id="IPR058240">
    <property type="entry name" value="rSAM_sf"/>
</dbReference>
<dbReference type="Proteomes" id="UP000006263">
    <property type="component" value="Unassembled WGS sequence"/>
</dbReference>
<dbReference type="InterPro" id="IPR013785">
    <property type="entry name" value="Aldolase_TIM"/>
</dbReference>
<dbReference type="PANTHER" id="PTHR11228">
    <property type="entry name" value="RADICAL SAM DOMAIN PROTEIN"/>
    <property type="match status" value="1"/>
</dbReference>
<evidence type="ECO:0000256" key="3">
    <source>
        <dbReference type="ARBA" id="ARBA00022723"/>
    </source>
</evidence>
<dbReference type="CDD" id="cd21109">
    <property type="entry name" value="SPASM"/>
    <property type="match status" value="1"/>
</dbReference>
<gene>
    <name evidence="8" type="ORF">GMES_2594</name>
</gene>
<dbReference type="InterPro" id="IPR007197">
    <property type="entry name" value="rSAM"/>
</dbReference>
<feature type="domain" description="Radical SAM core" evidence="6">
    <location>
        <begin position="34"/>
        <end position="144"/>
    </location>
</feature>
<evidence type="ECO:0000256" key="4">
    <source>
        <dbReference type="ARBA" id="ARBA00023004"/>
    </source>
</evidence>
<evidence type="ECO:0000256" key="2">
    <source>
        <dbReference type="ARBA" id="ARBA00022691"/>
    </source>
</evidence>
<dbReference type="CDD" id="cd01335">
    <property type="entry name" value="Radical_SAM"/>
    <property type="match status" value="1"/>
</dbReference>
<dbReference type="SFLD" id="SFLDS00029">
    <property type="entry name" value="Radical_SAM"/>
    <property type="match status" value="1"/>
</dbReference>
<dbReference type="GO" id="GO:0051536">
    <property type="term" value="F:iron-sulfur cluster binding"/>
    <property type="evidence" value="ECO:0007669"/>
    <property type="project" value="UniProtKB-KW"/>
</dbReference>
<keyword evidence="2" id="KW-0949">S-adenosyl-L-methionine</keyword>
<dbReference type="eggNOG" id="COG0535">
    <property type="taxonomic scope" value="Bacteria"/>
</dbReference>
<keyword evidence="4" id="KW-0408">Iron</keyword>
<sequence>MLNEATKTNLRRKSVYIDDVQIIEDTPLFSWIDINPTELCNRKCVFCPRVDEQQYPNQHLHMDLNLAQKIADELRSLEYKGVVVFSGFGEPMMHPKFTKLVAIFKDVCRLEMVTNGDFLNERKITELSEAGLDYFVVSMYDGEHQVEEFNKKFAACNIEKSRFILRDRWHNEEDSFGLKLTNRAGMINVGDQAPIDVKHPCYYTAYSLTLDWNGDVLLCMQDWNHKVKFGNLTNQSLLKIWKSPYYNQYRRKLLNGSRTCAPCSGCNTDGTLHGHEHAKVWRPIISK</sequence>
<dbReference type="RefSeq" id="WP_006993040.1">
    <property type="nucleotide sequence ID" value="NZ_BAEP01000054.1"/>
</dbReference>
<dbReference type="Pfam" id="PF13186">
    <property type="entry name" value="SPASM"/>
    <property type="match status" value="1"/>
</dbReference>
<organism evidence="8 9">
    <name type="scientific">Paraglaciecola mesophila KMM 241</name>
    <dbReference type="NCBI Taxonomy" id="1128912"/>
    <lineage>
        <taxon>Bacteria</taxon>
        <taxon>Pseudomonadati</taxon>
        <taxon>Pseudomonadota</taxon>
        <taxon>Gammaproteobacteria</taxon>
        <taxon>Alteromonadales</taxon>
        <taxon>Alteromonadaceae</taxon>
        <taxon>Paraglaciecola</taxon>
    </lineage>
</organism>
<protein>
    <recommendedName>
        <fullName evidence="10">Radical SAM protein</fullName>
    </recommendedName>
</protein>
<dbReference type="GO" id="GO:0046872">
    <property type="term" value="F:metal ion binding"/>
    <property type="evidence" value="ECO:0007669"/>
    <property type="project" value="UniProtKB-KW"/>
</dbReference>
<dbReference type="GO" id="GO:0003824">
    <property type="term" value="F:catalytic activity"/>
    <property type="evidence" value="ECO:0007669"/>
    <property type="project" value="InterPro"/>
</dbReference>
<dbReference type="AlphaFoldDB" id="K6XWA1"/>
<comment type="caution">
    <text evidence="8">The sequence shown here is derived from an EMBL/GenBank/DDBJ whole genome shotgun (WGS) entry which is preliminary data.</text>
</comment>
<name>K6XWA1_9ALTE</name>
<feature type="domain" description="4Fe4S-binding SPASM" evidence="7">
    <location>
        <begin position="201"/>
        <end position="267"/>
    </location>
</feature>
<dbReference type="InterPro" id="IPR050377">
    <property type="entry name" value="Radical_SAM_PqqE_MftC-like"/>
</dbReference>
<evidence type="ECO:0008006" key="10">
    <source>
        <dbReference type="Google" id="ProtNLM"/>
    </source>
</evidence>
<evidence type="ECO:0000313" key="8">
    <source>
        <dbReference type="EMBL" id="GAC24889.1"/>
    </source>
</evidence>
<evidence type="ECO:0000256" key="1">
    <source>
        <dbReference type="ARBA" id="ARBA00001966"/>
    </source>
</evidence>
<dbReference type="SFLD" id="SFLDG01067">
    <property type="entry name" value="SPASM/twitch_domain_containing"/>
    <property type="match status" value="1"/>
</dbReference>
<dbReference type="OrthoDB" id="9792276at2"/>
<evidence type="ECO:0000259" key="7">
    <source>
        <dbReference type="Pfam" id="PF13186"/>
    </source>
</evidence>
<dbReference type="PANTHER" id="PTHR11228:SF7">
    <property type="entry name" value="PQQA PEPTIDE CYCLASE"/>
    <property type="match status" value="1"/>
</dbReference>
<keyword evidence="5" id="KW-0411">Iron-sulfur</keyword>